<feature type="domain" description="ABM" evidence="1">
    <location>
        <begin position="4"/>
        <end position="91"/>
    </location>
</feature>
<evidence type="ECO:0000313" key="2">
    <source>
        <dbReference type="EMBL" id="GGB04802.1"/>
    </source>
</evidence>
<dbReference type="SUPFAM" id="SSF54909">
    <property type="entry name" value="Dimeric alpha+beta barrel"/>
    <property type="match status" value="1"/>
</dbReference>
<dbReference type="Gene3D" id="3.30.70.100">
    <property type="match status" value="1"/>
</dbReference>
<organism evidence="2 3">
    <name type="scientific">Agarivorans gilvus</name>
    <dbReference type="NCBI Taxonomy" id="680279"/>
    <lineage>
        <taxon>Bacteria</taxon>
        <taxon>Pseudomonadati</taxon>
        <taxon>Pseudomonadota</taxon>
        <taxon>Gammaproteobacteria</taxon>
        <taxon>Alteromonadales</taxon>
        <taxon>Alteromonadaceae</taxon>
        <taxon>Agarivorans</taxon>
    </lineage>
</organism>
<dbReference type="EMBL" id="BMDY01000009">
    <property type="protein sequence ID" value="GGB04802.1"/>
    <property type="molecule type" value="Genomic_DNA"/>
</dbReference>
<keyword evidence="3" id="KW-1185">Reference proteome</keyword>
<dbReference type="PROSITE" id="PS51725">
    <property type="entry name" value="ABM"/>
    <property type="match status" value="1"/>
</dbReference>
<dbReference type="Proteomes" id="UP000651977">
    <property type="component" value="Unassembled WGS sequence"/>
</dbReference>
<name>A0ABQ1I0H6_9ALTE</name>
<sequence length="91" mass="10303">MSKVILKGFILVPEEDLPRVKAALPSHAQLTRAEPGCLCFLVTPNPSNPLRFDVYEEFVDKAAFEQHQQRVQASPWGAISQNVTRHYQIVE</sequence>
<comment type="caution">
    <text evidence="2">The sequence shown here is derived from an EMBL/GenBank/DDBJ whole genome shotgun (WGS) entry which is preliminary data.</text>
</comment>
<dbReference type="InterPro" id="IPR011008">
    <property type="entry name" value="Dimeric_a/b-barrel"/>
</dbReference>
<dbReference type="Pfam" id="PF03992">
    <property type="entry name" value="ABM"/>
    <property type="match status" value="1"/>
</dbReference>
<dbReference type="GO" id="GO:0004497">
    <property type="term" value="F:monooxygenase activity"/>
    <property type="evidence" value="ECO:0007669"/>
    <property type="project" value="UniProtKB-KW"/>
</dbReference>
<protein>
    <submittedName>
        <fullName evidence="2">Antibiotic biosynthesis monooxygenase</fullName>
    </submittedName>
</protein>
<gene>
    <name evidence="2" type="ORF">GCM10007414_17620</name>
</gene>
<dbReference type="InterPro" id="IPR007138">
    <property type="entry name" value="ABM_dom"/>
</dbReference>
<accession>A0ABQ1I0H6</accession>
<proteinExistence type="predicted"/>
<dbReference type="RefSeq" id="WP_188407388.1">
    <property type="nucleotide sequence ID" value="NZ_BMDY01000009.1"/>
</dbReference>
<evidence type="ECO:0000259" key="1">
    <source>
        <dbReference type="PROSITE" id="PS51725"/>
    </source>
</evidence>
<keyword evidence="2" id="KW-0503">Monooxygenase</keyword>
<keyword evidence="2" id="KW-0560">Oxidoreductase</keyword>
<evidence type="ECO:0000313" key="3">
    <source>
        <dbReference type="Proteomes" id="UP000651977"/>
    </source>
</evidence>
<reference evidence="3" key="1">
    <citation type="journal article" date="2019" name="Int. J. Syst. Evol. Microbiol.">
        <title>The Global Catalogue of Microorganisms (GCM) 10K type strain sequencing project: providing services to taxonomists for standard genome sequencing and annotation.</title>
        <authorList>
            <consortium name="The Broad Institute Genomics Platform"/>
            <consortium name="The Broad Institute Genome Sequencing Center for Infectious Disease"/>
            <person name="Wu L."/>
            <person name="Ma J."/>
        </authorList>
    </citation>
    <scope>NUCLEOTIDE SEQUENCE [LARGE SCALE GENOMIC DNA]</scope>
    <source>
        <strain evidence="3">CGMCC 1.10131</strain>
    </source>
</reference>